<protein>
    <submittedName>
        <fullName evidence="2">Uncharacterized protein</fullName>
    </submittedName>
</protein>
<comment type="caution">
    <text evidence="2">The sequence shown here is derived from an EMBL/GenBank/DDBJ whole genome shotgun (WGS) entry which is preliminary data.</text>
</comment>
<accession>A0ABX5M710</accession>
<sequence length="240" mass="26400">MSFVRTHYRKVYSPRPIPKSLIKSLVDGLNGFKSGLPTSSRLLKAQAISHGKITNLQGSDCWKVVDPHPLAELEQVHVELLLTESDKASCEVHVEFRNEHIFLSVSDIQTGWGKSIHEEMQHLLATLGISAAGVKEKLRRAYSLLCVLQNVLLVIAVAVYSTWLVGHGESYLYGAIGLFVAGAMPALTKAFRFFFPTKRFALVQESPPKVRAFPLAEASALVALLGGILQLGKELVALLW</sequence>
<reference evidence="2 3" key="1">
    <citation type="submission" date="2018-04" db="EMBL/GenBank/DDBJ databases">
        <title>Active sludge and wastewater microbial communities from Klosterneuburg, Austria.</title>
        <authorList>
            <person name="Wagner M."/>
        </authorList>
    </citation>
    <scope>NUCLEOTIDE SEQUENCE [LARGE SCALE GENOMIC DNA]</scope>
    <source>
        <strain evidence="2 3">Nm 57</strain>
    </source>
</reference>
<dbReference type="Proteomes" id="UP000247780">
    <property type="component" value="Unassembled WGS sequence"/>
</dbReference>
<name>A0ABX5M710_9PROT</name>
<gene>
    <name evidence="2" type="ORF">C8R14_1448</name>
</gene>
<feature type="transmembrane region" description="Helical" evidence="1">
    <location>
        <begin position="171"/>
        <end position="191"/>
    </location>
</feature>
<evidence type="ECO:0000256" key="1">
    <source>
        <dbReference type="SAM" id="Phobius"/>
    </source>
</evidence>
<keyword evidence="1" id="KW-0472">Membrane</keyword>
<evidence type="ECO:0000313" key="2">
    <source>
        <dbReference type="EMBL" id="PXV74499.1"/>
    </source>
</evidence>
<proteinExistence type="predicted"/>
<feature type="transmembrane region" description="Helical" evidence="1">
    <location>
        <begin position="142"/>
        <end position="165"/>
    </location>
</feature>
<dbReference type="RefSeq" id="WP_011633491.1">
    <property type="nucleotide sequence ID" value="NZ_FNYF01000002.1"/>
</dbReference>
<organism evidence="2 3">
    <name type="scientific">Nitrosomonas eutropha</name>
    <dbReference type="NCBI Taxonomy" id="916"/>
    <lineage>
        <taxon>Bacteria</taxon>
        <taxon>Pseudomonadati</taxon>
        <taxon>Pseudomonadota</taxon>
        <taxon>Betaproteobacteria</taxon>
        <taxon>Nitrosomonadales</taxon>
        <taxon>Nitrosomonadaceae</taxon>
        <taxon>Nitrosomonas</taxon>
    </lineage>
</organism>
<evidence type="ECO:0000313" key="3">
    <source>
        <dbReference type="Proteomes" id="UP000247780"/>
    </source>
</evidence>
<dbReference type="EMBL" id="QICQ01000044">
    <property type="protein sequence ID" value="PXV74499.1"/>
    <property type="molecule type" value="Genomic_DNA"/>
</dbReference>
<keyword evidence="1" id="KW-0812">Transmembrane</keyword>
<keyword evidence="3" id="KW-1185">Reference proteome</keyword>
<keyword evidence="1" id="KW-1133">Transmembrane helix</keyword>